<dbReference type="Pfam" id="PF04471">
    <property type="entry name" value="Mrr_cat"/>
    <property type="match status" value="1"/>
</dbReference>
<keyword evidence="4" id="KW-1185">Reference proteome</keyword>
<reference evidence="4" key="2">
    <citation type="submission" date="2009-10" db="EMBL/GenBank/DDBJ databases">
        <title>The genome sequence of Streptomyces pristinaespiralis strain ATCC 25486.</title>
        <authorList>
            <consortium name="The Broad Institute Genome Sequencing Platform"/>
            <consortium name="Broad Institute Microbial Sequencing Center"/>
            <person name="Fischbach M."/>
            <person name="Godfrey P."/>
            <person name="Ward D."/>
            <person name="Young S."/>
            <person name="Zeng Q."/>
            <person name="Koehrsen M."/>
            <person name="Alvarado L."/>
            <person name="Berlin A.M."/>
            <person name="Bochicchio J."/>
            <person name="Borenstein D."/>
            <person name="Chapman S.B."/>
            <person name="Chen Z."/>
            <person name="Engels R."/>
            <person name="Freedman E."/>
            <person name="Gellesch M."/>
            <person name="Goldberg J."/>
            <person name="Griggs A."/>
            <person name="Gujja S."/>
            <person name="Heilman E.R."/>
            <person name="Heiman D.I."/>
            <person name="Hepburn T.A."/>
            <person name="Howarth C."/>
            <person name="Jen D."/>
            <person name="Larson L."/>
            <person name="Lewis B."/>
            <person name="Mehta T."/>
            <person name="Park D."/>
            <person name="Pearson M."/>
            <person name="Richards J."/>
            <person name="Roberts A."/>
            <person name="Saif S."/>
            <person name="Shea T.D."/>
            <person name="Shenoy N."/>
            <person name="Sisk P."/>
            <person name="Stolte C."/>
            <person name="Sykes S.N."/>
            <person name="Thomson T."/>
            <person name="Walk T."/>
            <person name="White J."/>
            <person name="Yandava C."/>
            <person name="Straight P."/>
            <person name="Clardy J."/>
            <person name="Hung D."/>
            <person name="Kolter R."/>
            <person name="Mekalanos J."/>
            <person name="Walker S."/>
            <person name="Walsh C.T."/>
            <person name="Wieland-Brown L.C."/>
            <person name="Haas B."/>
            <person name="Nusbaum C."/>
            <person name="Birren B."/>
        </authorList>
    </citation>
    <scope>NUCLEOTIDE SEQUENCE [LARGE SCALE GENOMIC DNA]</scope>
    <source>
        <strain evidence="4">ATCC 25486 / DSM 40338 / CBS 914.69 / JCM 4507 / NBRC 13074 / NRRL 2958 / 5647</strain>
    </source>
</reference>
<keyword evidence="1" id="KW-0472">Membrane</keyword>
<name>B5HAT1_STRE2</name>
<dbReference type="InterPro" id="IPR011856">
    <property type="entry name" value="tRNA_endonuc-like_dom_sf"/>
</dbReference>
<dbReference type="AlphaFoldDB" id="B5HAT1"/>
<keyword evidence="1" id="KW-0812">Transmembrane</keyword>
<keyword evidence="1" id="KW-1133">Transmembrane helix</keyword>
<dbReference type="PANTHER" id="PTHR30015">
    <property type="entry name" value="MRR RESTRICTION SYSTEM PROTEIN"/>
    <property type="match status" value="1"/>
</dbReference>
<proteinExistence type="predicted"/>
<reference evidence="4" key="1">
    <citation type="submission" date="2008-02" db="EMBL/GenBank/DDBJ databases">
        <authorList>
            <consortium name="The Broad Institute Genome Sequencing Platform"/>
            <person name="Fischbach M."/>
            <person name="Ward D."/>
            <person name="Young S."/>
            <person name="Jaffe D."/>
            <person name="Gnerre S."/>
            <person name="Berlin A."/>
            <person name="Heiman D."/>
            <person name="Hepburn T."/>
            <person name="Sykes S."/>
            <person name="Alvarado L."/>
            <person name="Kodira C.D."/>
            <person name="Straight P."/>
            <person name="Clardy J."/>
            <person name="Hung D."/>
            <person name="Kolter R."/>
            <person name="Mekalanos J."/>
            <person name="Walker S."/>
            <person name="Walsh C.T."/>
            <person name="Lander E."/>
            <person name="Galagan J."/>
            <person name="Nusbaum C."/>
            <person name="Birren B."/>
        </authorList>
    </citation>
    <scope>NUCLEOTIDE SEQUENCE [LARGE SCALE GENOMIC DNA]</scope>
    <source>
        <strain evidence="4">ATCC 25486 / DSM 40338 / CBS 914.69 / JCM 4507 / NBRC 13074 / NRRL 2958 / 5647</strain>
    </source>
</reference>
<evidence type="ECO:0000313" key="3">
    <source>
        <dbReference type="EMBL" id="EDY63942.1"/>
    </source>
</evidence>
<dbReference type="InterPro" id="IPR011335">
    <property type="entry name" value="Restrct_endonuc-II-like"/>
</dbReference>
<evidence type="ECO:0000256" key="1">
    <source>
        <dbReference type="SAM" id="Phobius"/>
    </source>
</evidence>
<accession>B5HAT1</accession>
<dbReference type="HOGENOM" id="CLU_072803_2_1_11"/>
<dbReference type="PANTHER" id="PTHR30015:SF6">
    <property type="entry name" value="SLL1429 PROTEIN"/>
    <property type="match status" value="1"/>
</dbReference>
<organism evidence="3 4">
    <name type="scientific">Streptomyces pristinaespiralis (strain ATCC 25486 / DSM 40338 / CBS 914.69 / JCM 4507 / KCC S-0507 / NBRC 13074 / NRRL 2958 / 5647)</name>
    <dbReference type="NCBI Taxonomy" id="457429"/>
    <lineage>
        <taxon>Bacteria</taxon>
        <taxon>Bacillati</taxon>
        <taxon>Actinomycetota</taxon>
        <taxon>Actinomycetes</taxon>
        <taxon>Kitasatosporales</taxon>
        <taxon>Streptomycetaceae</taxon>
        <taxon>Streptomyces</taxon>
    </lineage>
</organism>
<dbReference type="GO" id="GO:0009307">
    <property type="term" value="P:DNA restriction-modification system"/>
    <property type="evidence" value="ECO:0007669"/>
    <property type="project" value="InterPro"/>
</dbReference>
<dbReference type="Proteomes" id="UP000002805">
    <property type="component" value="Chromosome"/>
</dbReference>
<dbReference type="GO" id="GO:0003677">
    <property type="term" value="F:DNA binding"/>
    <property type="evidence" value="ECO:0007669"/>
    <property type="project" value="InterPro"/>
</dbReference>
<dbReference type="SUPFAM" id="SSF52980">
    <property type="entry name" value="Restriction endonuclease-like"/>
    <property type="match status" value="1"/>
</dbReference>
<feature type="domain" description="Restriction endonuclease type IV Mrr" evidence="2">
    <location>
        <begin position="90"/>
        <end position="195"/>
    </location>
</feature>
<dbReference type="InterPro" id="IPR052906">
    <property type="entry name" value="Type_IV_Methyl-Rstrct_Enzyme"/>
</dbReference>
<feature type="transmembrane region" description="Helical" evidence="1">
    <location>
        <begin position="35"/>
        <end position="58"/>
    </location>
</feature>
<dbReference type="eggNOG" id="COG1787">
    <property type="taxonomic scope" value="Bacteria"/>
</dbReference>
<protein>
    <recommendedName>
        <fullName evidence="2">Restriction endonuclease type IV Mrr domain-containing protein</fullName>
    </recommendedName>
</protein>
<dbReference type="GO" id="GO:0015666">
    <property type="term" value="F:restriction endodeoxyribonuclease activity"/>
    <property type="evidence" value="ECO:0007669"/>
    <property type="project" value="TreeGrafter"/>
</dbReference>
<dbReference type="InterPro" id="IPR007560">
    <property type="entry name" value="Restrct_endonuc_IV_Mrr"/>
</dbReference>
<sequence length="226" mass="24439">MPVRLPDAQMLRPRIERDVVGELYLGDFDGGGRSMGTGAVVLMALAVLGVGSAAAILVRAGRREAEAEKVRLAEQARVQAVRSMEAVWGMGDREFEEYVADLCRRDGCTEVRRVGGANDLGADVMGRLPDGRKIVVQCKRYAKHRTVGSPDLQKFNGTARSEHGADVPLFVASCKFTKQARAFAARHDLVVVDVDLLGFWNSGTALTALLDLDIGRSGTNRRMAPG</sequence>
<evidence type="ECO:0000259" key="2">
    <source>
        <dbReference type="Pfam" id="PF04471"/>
    </source>
</evidence>
<dbReference type="EMBL" id="CM000950">
    <property type="protein sequence ID" value="EDY63942.1"/>
    <property type="molecule type" value="Genomic_DNA"/>
</dbReference>
<gene>
    <name evidence="3" type="ORF">SSDG_02261</name>
</gene>
<evidence type="ECO:0000313" key="4">
    <source>
        <dbReference type="Proteomes" id="UP000002805"/>
    </source>
</evidence>
<dbReference type="Gene3D" id="3.40.1350.10">
    <property type="match status" value="1"/>
</dbReference>